<dbReference type="GO" id="GO:0051213">
    <property type="term" value="F:dioxygenase activity"/>
    <property type="evidence" value="ECO:0007669"/>
    <property type="project" value="UniProtKB-KW"/>
</dbReference>
<dbReference type="InterPro" id="IPR043266">
    <property type="entry name" value="RHO_NdoB-like_C"/>
</dbReference>
<dbReference type="CDD" id="cd08881">
    <property type="entry name" value="RHO_alpha_C_NDO-like"/>
    <property type="match status" value="1"/>
</dbReference>
<dbReference type="KEGG" id="rbu:PG1C_06415"/>
<dbReference type="Gene3D" id="3.90.380.10">
    <property type="entry name" value="Naphthalene 1,2-dioxygenase Alpha Subunit, Chain A, domain 1"/>
    <property type="match status" value="1"/>
</dbReference>
<dbReference type="PANTHER" id="PTHR43756">
    <property type="entry name" value="CHOLINE MONOOXYGENASE, CHLOROPLASTIC"/>
    <property type="match status" value="1"/>
</dbReference>
<dbReference type="RefSeq" id="WP_202636609.1">
    <property type="nucleotide sequence ID" value="NZ_CP010554.1"/>
</dbReference>
<keyword evidence="7" id="KW-0408">Iron</keyword>
<dbReference type="InterPro" id="IPR017941">
    <property type="entry name" value="Rieske_2Fe-2S"/>
</dbReference>
<dbReference type="PRINTS" id="PR00090">
    <property type="entry name" value="RNGDIOXGNASE"/>
</dbReference>
<proteinExistence type="inferred from homology"/>
<evidence type="ECO:0000256" key="1">
    <source>
        <dbReference type="ARBA" id="ARBA00008751"/>
    </source>
</evidence>
<dbReference type="Gene3D" id="2.102.10.10">
    <property type="entry name" value="Rieske [2Fe-2S] iron-sulphur domain"/>
    <property type="match status" value="1"/>
</dbReference>
<dbReference type="SUPFAM" id="SSF55961">
    <property type="entry name" value="Bet v1-like"/>
    <property type="match status" value="1"/>
</dbReference>
<dbReference type="HOGENOM" id="CLU_026244_4_0_4"/>
<dbReference type="InterPro" id="IPR036922">
    <property type="entry name" value="Rieske_2Fe-2S_sf"/>
</dbReference>
<protein>
    <submittedName>
        <fullName evidence="11">Ribosomal subunit interface protein</fullName>
    </submittedName>
</protein>
<evidence type="ECO:0000313" key="12">
    <source>
        <dbReference type="Proteomes" id="UP000061603"/>
    </source>
</evidence>
<dbReference type="GO" id="GO:0051537">
    <property type="term" value="F:2 iron, 2 sulfur cluster binding"/>
    <property type="evidence" value="ECO:0007669"/>
    <property type="project" value="UniProtKB-KW"/>
</dbReference>
<keyword evidence="4" id="KW-0058">Aromatic hydrocarbons catabolism</keyword>
<dbReference type="EMBL" id="CP010554">
    <property type="protein sequence ID" value="AJP48190.1"/>
    <property type="molecule type" value="Genomic_DNA"/>
</dbReference>
<evidence type="ECO:0000256" key="5">
    <source>
        <dbReference type="ARBA" id="ARBA00022964"/>
    </source>
</evidence>
<keyword evidence="3" id="KW-0479">Metal-binding</keyword>
<dbReference type="Proteomes" id="UP000061603">
    <property type="component" value="Chromosome"/>
</dbReference>
<dbReference type="InterPro" id="IPR015881">
    <property type="entry name" value="ARHD_Rieske_2Fe_2S"/>
</dbReference>
<sequence length="453" mass="50766">MTNVSSLIDQKTGAQSRLIYSDQAIYEQELERIFGRCWLFLAHESQVPNPGDFFRTYMGEDEVVVVRQDDRSIRVFLNTCTHRGNRLTRADRGNARAFSCNYHGWAFGLDGSLVTVPLESEVYFNEIDKNQFRLVPVERVDSYHGLIFGCFDKNAPSLGEYLGDMRWYLDVALDAMPGGTELLGATQKVIIHTNWKLSVENVCGDGYHLGWSHGGALKATQSGDFSGFTVGNSSVDLEGGMSVAGLNGNSVLATLDGVSGYAFYPNPTLALKYLSENRAKAVERLGKLRGEKLWGSQLNLTVFPSLQFLPGLNWFRVYHPKGPGKIEMWTWAIAEKAMPDELKQQILDNELLTFGPAGLFDNDDGDNLSACTVQSRGWRTRQMPVYTNMALGRSGKRVGLPGDIASGVVSEHNQRYFYRRWQEHMQAKDWSEVPQYNLNPLEASDEQRTVQTA</sequence>
<dbReference type="SUPFAM" id="SSF50022">
    <property type="entry name" value="ISP domain"/>
    <property type="match status" value="1"/>
</dbReference>
<name>A0A0C5J8C7_9PROT</name>
<evidence type="ECO:0000256" key="9">
    <source>
        <dbReference type="ARBA" id="ARBA00023027"/>
    </source>
</evidence>
<organism evidence="11 12">
    <name type="scientific">Rugosibacter aromaticivorans</name>
    <dbReference type="NCBI Taxonomy" id="1565605"/>
    <lineage>
        <taxon>Bacteria</taxon>
        <taxon>Pseudomonadati</taxon>
        <taxon>Pseudomonadota</taxon>
        <taxon>Betaproteobacteria</taxon>
        <taxon>Nitrosomonadales</taxon>
        <taxon>Sterolibacteriaceae</taxon>
        <taxon>Rugosibacter</taxon>
    </lineage>
</organism>
<comment type="similarity">
    <text evidence="1">Belongs to the bacterial ring-hydroxylating dioxygenase alpha subunit family.</text>
</comment>
<evidence type="ECO:0000256" key="8">
    <source>
        <dbReference type="ARBA" id="ARBA00023014"/>
    </source>
</evidence>
<dbReference type="PROSITE" id="PS00570">
    <property type="entry name" value="RING_HYDROXYL_ALPHA"/>
    <property type="match status" value="1"/>
</dbReference>
<feature type="domain" description="Rieske" evidence="10">
    <location>
        <begin position="38"/>
        <end position="149"/>
    </location>
</feature>
<keyword evidence="6" id="KW-0560">Oxidoreductase</keyword>
<dbReference type="Pfam" id="PF00355">
    <property type="entry name" value="Rieske"/>
    <property type="match status" value="1"/>
</dbReference>
<dbReference type="STRING" id="1565605.PG1C_06415"/>
<evidence type="ECO:0000256" key="4">
    <source>
        <dbReference type="ARBA" id="ARBA00022797"/>
    </source>
</evidence>
<evidence type="ECO:0000256" key="6">
    <source>
        <dbReference type="ARBA" id="ARBA00023002"/>
    </source>
</evidence>
<keyword evidence="8" id="KW-0411">Iron-sulfur</keyword>
<reference evidence="11 12" key="1">
    <citation type="journal article" date="2015" name="Genome Announc.">
        <title>Complete Genome Sequence of a Novel Bacterium within the Family Rhodocyclaceae That Degrades Polycyclic Aromatic Hydrocarbons.</title>
        <authorList>
            <person name="Singleton D.R."/>
            <person name="Dickey A.N."/>
            <person name="Scholl E.H."/>
            <person name="Wright F.A."/>
            <person name="Aitken M.D."/>
        </authorList>
    </citation>
    <scope>NUCLEOTIDE SEQUENCE [LARGE SCALE GENOMIC DNA]</scope>
    <source>
        <strain evidence="12">PG1-Ca6</strain>
    </source>
</reference>
<evidence type="ECO:0000256" key="7">
    <source>
        <dbReference type="ARBA" id="ARBA00023004"/>
    </source>
</evidence>
<gene>
    <name evidence="11" type="ORF">PG1C_06415</name>
</gene>
<accession>A0A0C5J8C7</accession>
<evidence type="ECO:0000313" key="11">
    <source>
        <dbReference type="EMBL" id="AJP48190.1"/>
    </source>
</evidence>
<dbReference type="AlphaFoldDB" id="A0A0C5J8C7"/>
<dbReference type="PROSITE" id="PS51296">
    <property type="entry name" value="RIESKE"/>
    <property type="match status" value="1"/>
</dbReference>
<dbReference type="PATRIC" id="fig|1565605.3.peg.1351"/>
<dbReference type="Pfam" id="PF00848">
    <property type="entry name" value="Ring_hydroxyl_A"/>
    <property type="match status" value="1"/>
</dbReference>
<dbReference type="PANTHER" id="PTHR43756:SF1">
    <property type="entry name" value="3-PHENYLPROPIONATE_CINNAMIC ACID DIOXYGENASE SUBUNIT ALPHA"/>
    <property type="match status" value="1"/>
</dbReference>
<keyword evidence="2" id="KW-0001">2Fe-2S</keyword>
<evidence type="ECO:0000256" key="3">
    <source>
        <dbReference type="ARBA" id="ARBA00022723"/>
    </source>
</evidence>
<evidence type="ECO:0000256" key="2">
    <source>
        <dbReference type="ARBA" id="ARBA00022714"/>
    </source>
</evidence>
<keyword evidence="9" id="KW-0520">NAD</keyword>
<dbReference type="GO" id="GO:0005506">
    <property type="term" value="F:iron ion binding"/>
    <property type="evidence" value="ECO:0007669"/>
    <property type="project" value="InterPro"/>
</dbReference>
<keyword evidence="12" id="KW-1185">Reference proteome</keyword>
<dbReference type="InterPro" id="IPR015879">
    <property type="entry name" value="Ring_hydroxy_dOase_asu_C_dom"/>
</dbReference>
<dbReference type="InterPro" id="IPR001663">
    <property type="entry name" value="Rng_hydr_dOase-A"/>
</dbReference>
<keyword evidence="5" id="KW-0223">Dioxygenase</keyword>
<evidence type="ECO:0000259" key="10">
    <source>
        <dbReference type="PROSITE" id="PS51296"/>
    </source>
</evidence>